<evidence type="ECO:0000313" key="6">
    <source>
        <dbReference type="EMBL" id="VDN44297.1"/>
    </source>
</evidence>
<dbReference type="PANTHER" id="PTHR42780:SF1">
    <property type="entry name" value="ISOLEUCINE--TRNA LIGASE, CYTOPLASMIC"/>
    <property type="match status" value="1"/>
</dbReference>
<evidence type="ECO:0000256" key="3">
    <source>
        <dbReference type="ARBA" id="ARBA00022840"/>
    </source>
</evidence>
<keyword evidence="1" id="KW-0436">Ligase</keyword>
<dbReference type="GO" id="GO:0002161">
    <property type="term" value="F:aminoacyl-tRNA deacylase activity"/>
    <property type="evidence" value="ECO:0007669"/>
    <property type="project" value="InterPro"/>
</dbReference>
<keyword evidence="4" id="KW-0648">Protein biosynthesis</keyword>
<keyword evidence="2" id="KW-0547">Nucleotide-binding</keyword>
<sequence length="158" mass="18526">MIFFFFRIVTFKRLCELYKNNEGYEVLDRFKGQLLEGKTYQPLFPYFADRKSTLGAFRVLVATFVTTDQGTGVVHQAPYFGEIDFQTCLENGVITRDMKPICPVDECGRFTDEVTDFRGQYVKDADKNICRYLKVGIFIKSEVKNCSYFTLRVRKRHF</sequence>
<name>A0A183EX19_9BILA</name>
<dbReference type="InterPro" id="IPR009008">
    <property type="entry name" value="Val/Leu/Ile-tRNA-synth_edit"/>
</dbReference>
<keyword evidence="3" id="KW-0067">ATP-binding</keyword>
<evidence type="ECO:0000256" key="5">
    <source>
        <dbReference type="ARBA" id="ARBA00023146"/>
    </source>
</evidence>
<dbReference type="WBParaSite" id="GPUH_0002554001-mRNA-1">
    <property type="protein sequence ID" value="GPUH_0002554001-mRNA-1"/>
    <property type="gene ID" value="GPUH_0002554001"/>
</dbReference>
<gene>
    <name evidence="6" type="ORF">GPUH_LOCUS25510</name>
</gene>
<accession>A0A183EX19</accession>
<dbReference type="Gene3D" id="3.90.740.10">
    <property type="entry name" value="Valyl/Leucyl/Isoleucyl-tRNA synthetase, editing domain"/>
    <property type="match status" value="1"/>
</dbReference>
<dbReference type="GO" id="GO:0006428">
    <property type="term" value="P:isoleucyl-tRNA aminoacylation"/>
    <property type="evidence" value="ECO:0007669"/>
    <property type="project" value="TreeGrafter"/>
</dbReference>
<evidence type="ECO:0000313" key="7">
    <source>
        <dbReference type="Proteomes" id="UP000271098"/>
    </source>
</evidence>
<dbReference type="PANTHER" id="PTHR42780">
    <property type="entry name" value="SOLEUCYL-TRNA SYNTHETASE"/>
    <property type="match status" value="1"/>
</dbReference>
<reference evidence="8" key="1">
    <citation type="submission" date="2016-06" db="UniProtKB">
        <authorList>
            <consortium name="WormBaseParasite"/>
        </authorList>
    </citation>
    <scope>IDENTIFICATION</scope>
</reference>
<keyword evidence="5" id="KW-0030">Aminoacyl-tRNA synthetase</keyword>
<dbReference type="GO" id="GO:0005524">
    <property type="term" value="F:ATP binding"/>
    <property type="evidence" value="ECO:0007669"/>
    <property type="project" value="UniProtKB-KW"/>
</dbReference>
<reference evidence="6 7" key="2">
    <citation type="submission" date="2018-11" db="EMBL/GenBank/DDBJ databases">
        <authorList>
            <consortium name="Pathogen Informatics"/>
        </authorList>
    </citation>
    <scope>NUCLEOTIDE SEQUENCE [LARGE SCALE GENOMIC DNA]</scope>
</reference>
<organism evidence="8">
    <name type="scientific">Gongylonema pulchrum</name>
    <dbReference type="NCBI Taxonomy" id="637853"/>
    <lineage>
        <taxon>Eukaryota</taxon>
        <taxon>Metazoa</taxon>
        <taxon>Ecdysozoa</taxon>
        <taxon>Nematoda</taxon>
        <taxon>Chromadorea</taxon>
        <taxon>Rhabditida</taxon>
        <taxon>Spirurina</taxon>
        <taxon>Spiruromorpha</taxon>
        <taxon>Spiruroidea</taxon>
        <taxon>Gongylonematidae</taxon>
        <taxon>Gongylonema</taxon>
    </lineage>
</organism>
<dbReference type="AlphaFoldDB" id="A0A183EX19"/>
<dbReference type="GO" id="GO:0004822">
    <property type="term" value="F:isoleucine-tRNA ligase activity"/>
    <property type="evidence" value="ECO:0007669"/>
    <property type="project" value="InterPro"/>
</dbReference>
<protein>
    <submittedName>
        <fullName evidence="8">tRNA-synt_1 domain-containing protein</fullName>
    </submittedName>
</protein>
<evidence type="ECO:0000256" key="1">
    <source>
        <dbReference type="ARBA" id="ARBA00022598"/>
    </source>
</evidence>
<evidence type="ECO:0000256" key="2">
    <source>
        <dbReference type="ARBA" id="ARBA00022741"/>
    </source>
</evidence>
<dbReference type="EMBL" id="UYRT01105522">
    <property type="protein sequence ID" value="VDN44297.1"/>
    <property type="molecule type" value="Genomic_DNA"/>
</dbReference>
<proteinExistence type="predicted"/>
<dbReference type="Proteomes" id="UP000271098">
    <property type="component" value="Unassembled WGS sequence"/>
</dbReference>
<keyword evidence="7" id="KW-1185">Reference proteome</keyword>
<dbReference type="OrthoDB" id="5860516at2759"/>
<evidence type="ECO:0000313" key="8">
    <source>
        <dbReference type="WBParaSite" id="GPUH_0002554001-mRNA-1"/>
    </source>
</evidence>
<evidence type="ECO:0000256" key="4">
    <source>
        <dbReference type="ARBA" id="ARBA00022917"/>
    </source>
</evidence>
<dbReference type="SUPFAM" id="SSF50677">
    <property type="entry name" value="ValRS/IleRS/LeuRS editing domain"/>
    <property type="match status" value="1"/>
</dbReference>
<dbReference type="InterPro" id="IPR023586">
    <property type="entry name" value="Ile-tRNA-ligase_type2"/>
</dbReference>